<dbReference type="GO" id="GO:0009244">
    <property type="term" value="P:lipopolysaccharide core region biosynthetic process"/>
    <property type="evidence" value="ECO:0007669"/>
    <property type="project" value="TreeGrafter"/>
</dbReference>
<dbReference type="OrthoDB" id="9768048at2"/>
<dbReference type="PANTHER" id="PTHR30160">
    <property type="entry name" value="TETRAACYLDISACCHARIDE 4'-KINASE-RELATED"/>
    <property type="match status" value="1"/>
</dbReference>
<name>A0A5C5V1Q9_9BACT</name>
<protein>
    <submittedName>
        <fullName evidence="3">Lipopolysaccharide core heptosyltransferase RfaQ</fullName>
        <ecNumber evidence="3">2.-.-.-</ecNumber>
    </submittedName>
</protein>
<dbReference type="RefSeq" id="WP_146568021.1">
    <property type="nucleotide sequence ID" value="NZ_SIHJ01000003.1"/>
</dbReference>
<gene>
    <name evidence="3" type="primary">rfaQ_2</name>
    <name evidence="3" type="ORF">KOR34_43170</name>
</gene>
<dbReference type="InterPro" id="IPR051199">
    <property type="entry name" value="LPS_LOS_Heptosyltrfase"/>
</dbReference>
<dbReference type="GO" id="GO:0005829">
    <property type="term" value="C:cytosol"/>
    <property type="evidence" value="ECO:0007669"/>
    <property type="project" value="TreeGrafter"/>
</dbReference>
<comment type="caution">
    <text evidence="3">The sequence shown here is derived from an EMBL/GenBank/DDBJ whole genome shotgun (WGS) entry which is preliminary data.</text>
</comment>
<dbReference type="PANTHER" id="PTHR30160:SF7">
    <property type="entry name" value="ADP-HEPTOSE--LPS HEPTOSYLTRANSFERASE 2"/>
    <property type="match status" value="1"/>
</dbReference>
<dbReference type="CDD" id="cd03789">
    <property type="entry name" value="GT9_LPS_heptosyltransferase"/>
    <property type="match status" value="1"/>
</dbReference>
<dbReference type="GO" id="GO:0008713">
    <property type="term" value="F:ADP-heptose-lipopolysaccharide heptosyltransferase activity"/>
    <property type="evidence" value="ECO:0007669"/>
    <property type="project" value="TreeGrafter"/>
</dbReference>
<keyword evidence="2 3" id="KW-0808">Transferase</keyword>
<dbReference type="Proteomes" id="UP000316714">
    <property type="component" value="Unassembled WGS sequence"/>
</dbReference>
<sequence length="360" mass="39609">MRVLLIRLSSLGDVLFATPAISALAERYPGVRIDFATYKRFGGALAHHPLVDRLLLLPKKQLSVAAKRGAVAEASRTLSAFISELRAERYDLIVDLHNVTDSALVARGARGERRVGNSRQPLSRLFSDRFDFDDRNETGREHSAFSNLRYLVEAGWLGKELLQTEPRLAFHTPESAKQNVDRFLYDHQLQGRELIGLNPGGSYEYKRWPASRFAEVGARLQAQTGMPLLLFGGPSEQEAVQRVASGIPGPVIDTSPLPFFEAFELISRLRLFVTNDSAPLHVACAAGTPTVGLYGPANFDKFYPLSPSARAVKVDVPCRPCQPKQGRACAHRDCFLQLTTARVVAACEDLLGGGVQRRAS</sequence>
<dbReference type="AlphaFoldDB" id="A0A5C5V1Q9"/>
<dbReference type="EC" id="2.-.-.-" evidence="3"/>
<dbReference type="InterPro" id="IPR002201">
    <property type="entry name" value="Glyco_trans_9"/>
</dbReference>
<reference evidence="3 4" key="1">
    <citation type="submission" date="2019-02" db="EMBL/GenBank/DDBJ databases">
        <title>Deep-cultivation of Planctomycetes and their phenomic and genomic characterization uncovers novel biology.</title>
        <authorList>
            <person name="Wiegand S."/>
            <person name="Jogler M."/>
            <person name="Boedeker C."/>
            <person name="Pinto D."/>
            <person name="Vollmers J."/>
            <person name="Rivas-Marin E."/>
            <person name="Kohn T."/>
            <person name="Peeters S.H."/>
            <person name="Heuer A."/>
            <person name="Rast P."/>
            <person name="Oberbeckmann S."/>
            <person name="Bunk B."/>
            <person name="Jeske O."/>
            <person name="Meyerdierks A."/>
            <person name="Storesund J.E."/>
            <person name="Kallscheuer N."/>
            <person name="Luecker S."/>
            <person name="Lage O.M."/>
            <person name="Pohl T."/>
            <person name="Merkel B.J."/>
            <person name="Hornburger P."/>
            <person name="Mueller R.-W."/>
            <person name="Bruemmer F."/>
            <person name="Labrenz M."/>
            <person name="Spormann A.M."/>
            <person name="Op Den Camp H."/>
            <person name="Overmann J."/>
            <person name="Amann R."/>
            <person name="Jetten M.S.M."/>
            <person name="Mascher T."/>
            <person name="Medema M.H."/>
            <person name="Devos D.P."/>
            <person name="Kaster A.-K."/>
            <person name="Ovreas L."/>
            <person name="Rohde M."/>
            <person name="Galperin M.Y."/>
            <person name="Jogler C."/>
        </authorList>
    </citation>
    <scope>NUCLEOTIDE SEQUENCE [LARGE SCALE GENOMIC DNA]</scope>
    <source>
        <strain evidence="3 4">KOR34</strain>
    </source>
</reference>
<evidence type="ECO:0000256" key="1">
    <source>
        <dbReference type="ARBA" id="ARBA00022676"/>
    </source>
</evidence>
<evidence type="ECO:0000256" key="2">
    <source>
        <dbReference type="ARBA" id="ARBA00022679"/>
    </source>
</evidence>
<proteinExistence type="predicted"/>
<keyword evidence="1" id="KW-0328">Glycosyltransferase</keyword>
<evidence type="ECO:0000313" key="3">
    <source>
        <dbReference type="EMBL" id="TWT32554.1"/>
    </source>
</evidence>
<organism evidence="3 4">
    <name type="scientific">Posidoniimonas corsicana</name>
    <dbReference type="NCBI Taxonomy" id="1938618"/>
    <lineage>
        <taxon>Bacteria</taxon>
        <taxon>Pseudomonadati</taxon>
        <taxon>Planctomycetota</taxon>
        <taxon>Planctomycetia</taxon>
        <taxon>Pirellulales</taxon>
        <taxon>Lacipirellulaceae</taxon>
        <taxon>Posidoniimonas</taxon>
    </lineage>
</organism>
<keyword evidence="4" id="KW-1185">Reference proteome</keyword>
<evidence type="ECO:0000313" key="4">
    <source>
        <dbReference type="Proteomes" id="UP000316714"/>
    </source>
</evidence>
<dbReference type="EMBL" id="SIHJ01000003">
    <property type="protein sequence ID" value="TWT32554.1"/>
    <property type="molecule type" value="Genomic_DNA"/>
</dbReference>
<accession>A0A5C5V1Q9</accession>
<dbReference type="Pfam" id="PF01075">
    <property type="entry name" value="Glyco_transf_9"/>
    <property type="match status" value="1"/>
</dbReference>
<dbReference type="Gene3D" id="3.40.50.2000">
    <property type="entry name" value="Glycogen Phosphorylase B"/>
    <property type="match status" value="2"/>
</dbReference>
<dbReference type="SUPFAM" id="SSF53756">
    <property type="entry name" value="UDP-Glycosyltransferase/glycogen phosphorylase"/>
    <property type="match status" value="1"/>
</dbReference>